<dbReference type="Pfam" id="PF03635">
    <property type="entry name" value="Vps35"/>
    <property type="match status" value="1"/>
</dbReference>
<dbReference type="PANTHER" id="PTHR11099">
    <property type="entry name" value="VACUOLAR SORTING PROTEIN 35"/>
    <property type="match status" value="1"/>
</dbReference>
<dbReference type="Proteomes" id="UP000654075">
    <property type="component" value="Unassembled WGS sequence"/>
</dbReference>
<sequence>MEFQMLTTMRSFFGQGGPQRLAFTLQPTFFAALGLLPKIQAREKRRAQDGDEAVPPPAVSLKKVFQFLHKTNTALMQASPEISLQLWLVASAAADHAERASGRQGAFEPICYEFLTQALVVFEEEISDSSKQYEGIHAMVGTLSSISGLDPDNFDNVSQKITRHAARLLKKPMQCRAIAACSQLFWCTARRDAKRVRECLERCLKTCEVWYSQMPHKSDFG</sequence>
<keyword evidence="9" id="KW-1185">Reference proteome</keyword>
<organism evidence="7 8">
    <name type="scientific">Polarella glacialis</name>
    <name type="common">Dinoflagellate</name>
    <dbReference type="NCBI Taxonomy" id="89957"/>
    <lineage>
        <taxon>Eukaryota</taxon>
        <taxon>Sar</taxon>
        <taxon>Alveolata</taxon>
        <taxon>Dinophyceae</taxon>
        <taxon>Suessiales</taxon>
        <taxon>Suessiaceae</taxon>
        <taxon>Polarella</taxon>
    </lineage>
</organism>
<dbReference type="InterPro" id="IPR042491">
    <property type="entry name" value="Vps35_C"/>
</dbReference>
<dbReference type="GO" id="GO:0005829">
    <property type="term" value="C:cytosol"/>
    <property type="evidence" value="ECO:0007669"/>
    <property type="project" value="GOC"/>
</dbReference>
<comment type="caution">
    <text evidence="7">The sequence shown here is derived from an EMBL/GenBank/DDBJ whole genome shotgun (WGS) entry which is preliminary data.</text>
</comment>
<evidence type="ECO:0000313" key="8">
    <source>
        <dbReference type="Proteomes" id="UP000626109"/>
    </source>
</evidence>
<gene>
    <name evidence="6" type="ORF">PGLA1383_LOCUS13</name>
    <name evidence="7" type="ORF">PGLA2088_LOCUS27809</name>
</gene>
<keyword evidence="4" id="KW-0653">Protein transport</keyword>
<dbReference type="AlphaFoldDB" id="A0A813K668"/>
<reference evidence="7" key="1">
    <citation type="submission" date="2021-02" db="EMBL/GenBank/DDBJ databases">
        <authorList>
            <person name="Dougan E. K."/>
            <person name="Rhodes N."/>
            <person name="Thang M."/>
            <person name="Chan C."/>
        </authorList>
    </citation>
    <scope>NUCLEOTIDE SEQUENCE</scope>
</reference>
<dbReference type="Gene3D" id="1.25.40.660">
    <property type="entry name" value="Vacuolar protein sorting-associated protein 35, helical subcomplex Vps35-C"/>
    <property type="match status" value="1"/>
</dbReference>
<dbReference type="GO" id="GO:0030906">
    <property type="term" value="C:retromer, cargo-selective complex"/>
    <property type="evidence" value="ECO:0007669"/>
    <property type="project" value="InterPro"/>
</dbReference>
<dbReference type="EMBL" id="CAJNNV010000003">
    <property type="protein sequence ID" value="CAE8580979.1"/>
    <property type="molecule type" value="Genomic_DNA"/>
</dbReference>
<evidence type="ECO:0000256" key="5">
    <source>
        <dbReference type="ARBA" id="ARBA00023136"/>
    </source>
</evidence>
<name>A0A813K668_POLGL</name>
<evidence type="ECO:0000313" key="7">
    <source>
        <dbReference type="EMBL" id="CAE8692279.1"/>
    </source>
</evidence>
<evidence type="ECO:0000256" key="3">
    <source>
        <dbReference type="ARBA" id="ARBA00022448"/>
    </source>
</evidence>
<dbReference type="Proteomes" id="UP000626109">
    <property type="component" value="Unassembled WGS sequence"/>
</dbReference>
<dbReference type="OrthoDB" id="412021at2759"/>
<proteinExistence type="inferred from homology"/>
<comment type="similarity">
    <text evidence="2">Belongs to the VPS35 family.</text>
</comment>
<evidence type="ECO:0000256" key="4">
    <source>
        <dbReference type="ARBA" id="ARBA00022927"/>
    </source>
</evidence>
<dbReference type="PANTHER" id="PTHR11099:SF0">
    <property type="entry name" value="VACUOLAR PROTEIN SORTING-ASSOCIATED PROTEIN 35"/>
    <property type="match status" value="1"/>
</dbReference>
<keyword evidence="3" id="KW-0813">Transport</keyword>
<dbReference type="GO" id="GO:0042147">
    <property type="term" value="P:retrograde transport, endosome to Golgi"/>
    <property type="evidence" value="ECO:0007669"/>
    <property type="project" value="InterPro"/>
</dbReference>
<evidence type="ECO:0000313" key="6">
    <source>
        <dbReference type="EMBL" id="CAE8580979.1"/>
    </source>
</evidence>
<dbReference type="GO" id="GO:0005770">
    <property type="term" value="C:late endosome"/>
    <property type="evidence" value="ECO:0007669"/>
    <property type="project" value="TreeGrafter"/>
</dbReference>
<comment type="subcellular location">
    <subcellularLocation>
        <location evidence="1">Membrane</location>
        <topology evidence="1">Peripheral membrane protein</topology>
    </subcellularLocation>
</comment>
<evidence type="ECO:0000313" key="9">
    <source>
        <dbReference type="Proteomes" id="UP000654075"/>
    </source>
</evidence>
<protein>
    <submittedName>
        <fullName evidence="7">Uncharacterized protein</fullName>
    </submittedName>
</protein>
<accession>A0A813K668</accession>
<keyword evidence="5" id="KW-0472">Membrane</keyword>
<dbReference type="GO" id="GO:0006886">
    <property type="term" value="P:intracellular protein transport"/>
    <property type="evidence" value="ECO:0007669"/>
    <property type="project" value="TreeGrafter"/>
</dbReference>
<evidence type="ECO:0000256" key="2">
    <source>
        <dbReference type="ARBA" id="ARBA00006536"/>
    </source>
</evidence>
<dbReference type="InterPro" id="IPR005378">
    <property type="entry name" value="Vps35"/>
</dbReference>
<evidence type="ECO:0000256" key="1">
    <source>
        <dbReference type="ARBA" id="ARBA00004170"/>
    </source>
</evidence>
<dbReference type="EMBL" id="CAJNNW010027609">
    <property type="protein sequence ID" value="CAE8692279.1"/>
    <property type="molecule type" value="Genomic_DNA"/>
</dbReference>